<keyword evidence="6 7" id="KW-0472">Membrane</keyword>
<dbReference type="RefSeq" id="WP_120195379.1">
    <property type="nucleotide sequence ID" value="NZ_MCIA01000003.1"/>
</dbReference>
<proteinExistence type="inferred from homology"/>
<dbReference type="GO" id="GO:0005886">
    <property type="term" value="C:plasma membrane"/>
    <property type="evidence" value="ECO:0007669"/>
    <property type="project" value="UniProtKB-SubCell"/>
</dbReference>
<dbReference type="GO" id="GO:0055085">
    <property type="term" value="P:transmembrane transport"/>
    <property type="evidence" value="ECO:0007669"/>
    <property type="project" value="InterPro"/>
</dbReference>
<dbReference type="Proteomes" id="UP000284277">
    <property type="component" value="Unassembled WGS sequence"/>
</dbReference>
<keyword evidence="4 7" id="KW-0812">Transmembrane</keyword>
<organism evidence="9 10">
    <name type="scientific">Lacrimispora algidixylanolytica</name>
    <dbReference type="NCBI Taxonomy" id="94868"/>
    <lineage>
        <taxon>Bacteria</taxon>
        <taxon>Bacillati</taxon>
        <taxon>Bacillota</taxon>
        <taxon>Clostridia</taxon>
        <taxon>Lachnospirales</taxon>
        <taxon>Lachnospiraceae</taxon>
        <taxon>Lacrimispora</taxon>
    </lineage>
</organism>
<comment type="caution">
    <text evidence="9">The sequence shown here is derived from an EMBL/GenBank/DDBJ whole genome shotgun (WGS) entry which is preliminary data.</text>
</comment>
<dbReference type="OrthoDB" id="9774308at2"/>
<evidence type="ECO:0000256" key="5">
    <source>
        <dbReference type="ARBA" id="ARBA00022989"/>
    </source>
</evidence>
<dbReference type="EMBL" id="MCIA01000003">
    <property type="protein sequence ID" value="RKD33951.1"/>
    <property type="molecule type" value="Genomic_DNA"/>
</dbReference>
<name>A0A419T901_9FIRM</name>
<evidence type="ECO:0000313" key="10">
    <source>
        <dbReference type="Proteomes" id="UP000284277"/>
    </source>
</evidence>
<dbReference type="SUPFAM" id="SSF161098">
    <property type="entry name" value="MetI-like"/>
    <property type="match status" value="1"/>
</dbReference>
<dbReference type="InterPro" id="IPR051393">
    <property type="entry name" value="ABC_transporter_permease"/>
</dbReference>
<sequence>MKDQKNKSILQRKRAVKRNLQAYTFMLPNLILFTVCSLYPVVWTLKYVFYQYGGYGTGVPRFVGLDNLARVFRDKVYWESVMHTFTYGFGKVLIIIPLAFFLAFLLNGQIRGNGVAQSIVFLPTIMSSAVMGLVFYLLFNAYNGEVNKYLMEAGIVTRPINWLGKDQAMKTLILTAVWGGVGNYMVYFIAGIQQVSEDAIESARIDGAGRLQTIWYIIIPMLGPILKIILMLAITSAFHDITNVMVLTEGGPNNSTMVMSLYGYRYFFPISAAEATVPQYGYGAAVSVISAVIAGAVTLGYLKISKKMDSIY</sequence>
<dbReference type="PANTHER" id="PTHR30193">
    <property type="entry name" value="ABC TRANSPORTER PERMEASE PROTEIN"/>
    <property type="match status" value="1"/>
</dbReference>
<dbReference type="PROSITE" id="PS50928">
    <property type="entry name" value="ABC_TM1"/>
    <property type="match status" value="1"/>
</dbReference>
<feature type="domain" description="ABC transmembrane type-1" evidence="8">
    <location>
        <begin position="81"/>
        <end position="301"/>
    </location>
</feature>
<feature type="transmembrane region" description="Helical" evidence="7">
    <location>
        <begin position="172"/>
        <end position="192"/>
    </location>
</feature>
<evidence type="ECO:0000259" key="8">
    <source>
        <dbReference type="PROSITE" id="PS50928"/>
    </source>
</evidence>
<evidence type="ECO:0000256" key="1">
    <source>
        <dbReference type="ARBA" id="ARBA00004651"/>
    </source>
</evidence>
<evidence type="ECO:0000256" key="4">
    <source>
        <dbReference type="ARBA" id="ARBA00022692"/>
    </source>
</evidence>
<feature type="transmembrane region" description="Helical" evidence="7">
    <location>
        <begin position="213"/>
        <end position="238"/>
    </location>
</feature>
<keyword evidence="2 7" id="KW-0813">Transport</keyword>
<dbReference type="CDD" id="cd06261">
    <property type="entry name" value="TM_PBP2"/>
    <property type="match status" value="1"/>
</dbReference>
<dbReference type="Gene3D" id="1.10.3720.10">
    <property type="entry name" value="MetI-like"/>
    <property type="match status" value="1"/>
</dbReference>
<evidence type="ECO:0000313" key="9">
    <source>
        <dbReference type="EMBL" id="RKD33951.1"/>
    </source>
</evidence>
<dbReference type="AlphaFoldDB" id="A0A419T901"/>
<reference evidence="9 10" key="1">
    <citation type="submission" date="2016-08" db="EMBL/GenBank/DDBJ databases">
        <title>A new outlook on sporulation: Clostridium algidixylanolyticum.</title>
        <authorList>
            <person name="Poppleton D.I."/>
            <person name="Gribaldo S."/>
        </authorList>
    </citation>
    <scope>NUCLEOTIDE SEQUENCE [LARGE SCALE GENOMIC DNA]</scope>
    <source>
        <strain evidence="9 10">SPL73</strain>
    </source>
</reference>
<feature type="transmembrane region" description="Helical" evidence="7">
    <location>
        <begin position="118"/>
        <end position="139"/>
    </location>
</feature>
<keyword evidence="10" id="KW-1185">Reference proteome</keyword>
<feature type="transmembrane region" description="Helical" evidence="7">
    <location>
        <begin position="20"/>
        <end position="42"/>
    </location>
</feature>
<dbReference type="Pfam" id="PF00528">
    <property type="entry name" value="BPD_transp_1"/>
    <property type="match status" value="1"/>
</dbReference>
<evidence type="ECO:0000256" key="6">
    <source>
        <dbReference type="ARBA" id="ARBA00023136"/>
    </source>
</evidence>
<feature type="transmembrane region" description="Helical" evidence="7">
    <location>
        <begin position="85"/>
        <end position="106"/>
    </location>
</feature>
<dbReference type="InterPro" id="IPR000515">
    <property type="entry name" value="MetI-like"/>
</dbReference>
<keyword evidence="3" id="KW-1003">Cell membrane</keyword>
<gene>
    <name evidence="9" type="ORF">BET01_12350</name>
</gene>
<comment type="subcellular location">
    <subcellularLocation>
        <location evidence="1 7">Cell membrane</location>
        <topology evidence="1 7">Multi-pass membrane protein</topology>
    </subcellularLocation>
</comment>
<feature type="transmembrane region" description="Helical" evidence="7">
    <location>
        <begin position="280"/>
        <end position="302"/>
    </location>
</feature>
<keyword evidence="5 7" id="KW-1133">Transmembrane helix</keyword>
<evidence type="ECO:0000256" key="7">
    <source>
        <dbReference type="RuleBase" id="RU363032"/>
    </source>
</evidence>
<dbReference type="PANTHER" id="PTHR30193:SF37">
    <property type="entry name" value="INNER MEMBRANE ABC TRANSPORTER PERMEASE PROTEIN YCJO"/>
    <property type="match status" value="1"/>
</dbReference>
<accession>A0A419T901</accession>
<evidence type="ECO:0000256" key="3">
    <source>
        <dbReference type="ARBA" id="ARBA00022475"/>
    </source>
</evidence>
<evidence type="ECO:0000256" key="2">
    <source>
        <dbReference type="ARBA" id="ARBA00022448"/>
    </source>
</evidence>
<dbReference type="InterPro" id="IPR035906">
    <property type="entry name" value="MetI-like_sf"/>
</dbReference>
<protein>
    <submittedName>
        <fullName evidence="9">Sugar ABC transporter permease</fullName>
    </submittedName>
</protein>
<comment type="similarity">
    <text evidence="7">Belongs to the binding-protein-dependent transport system permease family.</text>
</comment>